<sequence>MSDKCLRINEVIEFDAGTPSARAERVLFIDATGRSVLMIEIFGSGSKEHWVNFEAVWNALAVGTAKSVIDPYEYLMLPDSDYSEARRAEKRMRVEAMSLLTKAEPELKFNPNKRGELIRKICAEDRTDAPRLNKGSVYILWRRFLQRGQLDNAFLGDHDRAGWTTEMRSDRSHDAKLGRDRVGDTQAEARAGVVLTHDLKQTMFAIATTYHEQPVNGVFLTWPKACELGREQFFNKNVTVNEDGVAIYEMPEQSTMPSDAQIKREYYRRKHFGEIVQAQSSVKSFNLNLRPLKEDQRQIAYGAMDVQQADFDFLPIYVVNPVTRKVIGKPTLAGIRDTMCRARTASALTWETDSAAAALLAIENLVSNKVEYGNSLRVTIEPSWMPYEDLGDALLTDNGGFITKCALQLWDGLRLELMHTGNCRPEMKPIVESSFKSLYDDLIKLLPGAVPPDAGDPDSDPVAKRAWERARLDITQLRRLIFCYDVSYNRFHYLKDYPLADDMKGTVRPIPNELYHFSNRKRTGRPRHTSLDVVRLHCLTRDIATVTREGIVYRGKTYISQRAIDEHWQEKVARLKHFWDIEVLADPRTAARIYHLLPGHARLLAERLPFLEPCWRTRSLRERTDVDFADIEHEQRRQKAEYNRAQEGAPQQAAWLNGYVNDTVQQATQGTEAALGCKKQKRTDFRENCRQAREQERDENVHAPKITSNVPDLQETVQEEALENMTASEQARLIALMSGDSKGCS</sequence>
<dbReference type="AlphaFoldDB" id="A0A9J7BVW5"/>
<reference evidence="1" key="1">
    <citation type="submission" date="2021-04" db="EMBL/GenBank/DDBJ databases">
        <title>Phylogenetic analysis of Acidobacteriaceae.</title>
        <authorList>
            <person name="Qiu L."/>
            <person name="Zhang Q."/>
        </authorList>
    </citation>
    <scope>NUCLEOTIDE SEQUENCE</scope>
    <source>
        <strain evidence="1">DSM 25168</strain>
    </source>
</reference>
<evidence type="ECO:0008006" key="3">
    <source>
        <dbReference type="Google" id="ProtNLM"/>
    </source>
</evidence>
<evidence type="ECO:0000313" key="2">
    <source>
        <dbReference type="Proteomes" id="UP001059380"/>
    </source>
</evidence>
<organism evidence="1 2">
    <name type="scientific">Occallatibacter riparius</name>
    <dbReference type="NCBI Taxonomy" id="1002689"/>
    <lineage>
        <taxon>Bacteria</taxon>
        <taxon>Pseudomonadati</taxon>
        <taxon>Acidobacteriota</taxon>
        <taxon>Terriglobia</taxon>
        <taxon>Terriglobales</taxon>
        <taxon>Acidobacteriaceae</taxon>
        <taxon>Occallatibacter</taxon>
    </lineage>
</organism>
<dbReference type="EMBL" id="CP093313">
    <property type="protein sequence ID" value="UWZ85149.1"/>
    <property type="molecule type" value="Genomic_DNA"/>
</dbReference>
<protein>
    <recommendedName>
        <fullName evidence="3">Integrase catalytic domain-containing protein</fullName>
    </recommendedName>
</protein>
<keyword evidence="2" id="KW-1185">Reference proteome</keyword>
<accession>A0A9J7BVW5</accession>
<gene>
    <name evidence="1" type="ORF">MOP44_04200</name>
</gene>
<evidence type="ECO:0000313" key="1">
    <source>
        <dbReference type="EMBL" id="UWZ85149.1"/>
    </source>
</evidence>
<dbReference type="KEGG" id="orp:MOP44_04200"/>
<dbReference type="RefSeq" id="WP_260794663.1">
    <property type="nucleotide sequence ID" value="NZ_CP093313.1"/>
</dbReference>
<name>A0A9J7BVW5_9BACT</name>
<proteinExistence type="predicted"/>
<dbReference type="Proteomes" id="UP001059380">
    <property type="component" value="Chromosome"/>
</dbReference>